<dbReference type="GO" id="GO:0030261">
    <property type="term" value="P:chromosome condensation"/>
    <property type="evidence" value="ECO:0007669"/>
    <property type="project" value="InterPro"/>
</dbReference>
<dbReference type="SMART" id="SM00968">
    <property type="entry name" value="SMC_hinge"/>
    <property type="match status" value="1"/>
</dbReference>
<evidence type="ECO:0000256" key="3">
    <source>
        <dbReference type="ARBA" id="ARBA00022741"/>
    </source>
</evidence>
<dbReference type="GO" id="GO:0005694">
    <property type="term" value="C:chromosome"/>
    <property type="evidence" value="ECO:0007669"/>
    <property type="project" value="InterPro"/>
</dbReference>
<evidence type="ECO:0000259" key="8">
    <source>
        <dbReference type="SMART" id="SM00968"/>
    </source>
</evidence>
<keyword evidence="4 7" id="KW-0067">ATP-binding</keyword>
<feature type="coiled-coil region" evidence="7">
    <location>
        <begin position="675"/>
        <end position="709"/>
    </location>
</feature>
<dbReference type="GO" id="GO:0016887">
    <property type="term" value="F:ATP hydrolysis activity"/>
    <property type="evidence" value="ECO:0007669"/>
    <property type="project" value="InterPro"/>
</dbReference>
<dbReference type="FunFam" id="3.40.50.300:FF:000901">
    <property type="entry name" value="Chromosome partition protein Smc"/>
    <property type="match status" value="1"/>
</dbReference>
<dbReference type="PIRSF" id="PIRSF005719">
    <property type="entry name" value="SMC"/>
    <property type="match status" value="1"/>
</dbReference>
<evidence type="ECO:0000256" key="4">
    <source>
        <dbReference type="ARBA" id="ARBA00022840"/>
    </source>
</evidence>
<evidence type="ECO:0000256" key="2">
    <source>
        <dbReference type="ARBA" id="ARBA00022490"/>
    </source>
</evidence>
<reference evidence="10" key="1">
    <citation type="submission" date="2016-11" db="EMBL/GenBank/DDBJ databases">
        <authorList>
            <person name="Varghese N."/>
            <person name="Submissions S."/>
        </authorList>
    </citation>
    <scope>NUCLEOTIDE SEQUENCE [LARGE SCALE GENOMIC DNA]</scope>
    <source>
        <strain evidence="10">DSM 14826</strain>
    </source>
</reference>
<comment type="subunit">
    <text evidence="7">Homodimer.</text>
</comment>
<feature type="coiled-coil region" evidence="7">
    <location>
        <begin position="227"/>
        <end position="296"/>
    </location>
</feature>
<gene>
    <name evidence="7" type="primary">smc</name>
    <name evidence="9" type="ORF">SAMN02745227_00182</name>
</gene>
<dbReference type="InterPro" id="IPR036277">
    <property type="entry name" value="SMC_hinge_sf"/>
</dbReference>
<dbReference type="RefSeq" id="WP_072905443.1">
    <property type="nucleotide sequence ID" value="NZ_FRAI01000005.1"/>
</dbReference>
<evidence type="ECO:0000313" key="10">
    <source>
        <dbReference type="Proteomes" id="UP000243547"/>
    </source>
</evidence>
<keyword evidence="10" id="KW-1185">Reference proteome</keyword>
<evidence type="ECO:0000256" key="6">
    <source>
        <dbReference type="ARBA" id="ARBA00023125"/>
    </source>
</evidence>
<name>A0A1M6KMX3_9FIRM</name>
<comment type="subcellular location">
    <subcellularLocation>
        <location evidence="1 7">Cytoplasm</location>
    </subcellularLocation>
</comment>
<dbReference type="OrthoDB" id="9808768at2"/>
<dbReference type="EMBL" id="FRAI01000005">
    <property type="protein sequence ID" value="SHJ60252.1"/>
    <property type="molecule type" value="Genomic_DNA"/>
</dbReference>
<dbReference type="GO" id="GO:0006260">
    <property type="term" value="P:DNA replication"/>
    <property type="evidence" value="ECO:0007669"/>
    <property type="project" value="UniProtKB-UniRule"/>
</dbReference>
<dbReference type="Pfam" id="PF06470">
    <property type="entry name" value="SMC_hinge"/>
    <property type="match status" value="1"/>
</dbReference>
<dbReference type="SUPFAM" id="SSF75553">
    <property type="entry name" value="Smc hinge domain"/>
    <property type="match status" value="1"/>
</dbReference>
<evidence type="ECO:0000256" key="1">
    <source>
        <dbReference type="ARBA" id="ARBA00004496"/>
    </source>
</evidence>
<dbReference type="Pfam" id="PF02463">
    <property type="entry name" value="SMC_N"/>
    <property type="match status" value="1"/>
</dbReference>
<keyword evidence="2 7" id="KW-0963">Cytoplasm</keyword>
<dbReference type="GO" id="GO:0007059">
    <property type="term" value="P:chromosome segregation"/>
    <property type="evidence" value="ECO:0007669"/>
    <property type="project" value="UniProtKB-UniRule"/>
</dbReference>
<dbReference type="Gene3D" id="1.20.1060.20">
    <property type="match status" value="1"/>
</dbReference>
<dbReference type="Gene3D" id="3.30.70.1620">
    <property type="match status" value="1"/>
</dbReference>
<evidence type="ECO:0000256" key="7">
    <source>
        <dbReference type="HAMAP-Rule" id="MF_01894"/>
    </source>
</evidence>
<dbReference type="InterPro" id="IPR024704">
    <property type="entry name" value="SMC"/>
</dbReference>
<feature type="coiled-coil region" evidence="7">
    <location>
        <begin position="745"/>
        <end position="926"/>
    </location>
</feature>
<keyword evidence="6 7" id="KW-0238">DNA-binding</keyword>
<accession>A0A1M6KMX3</accession>
<sequence length="1179" mass="136094">MYLKKIELNGFKSFANKTEFLINPGITAIVGPNGSGKSNIIDAIRWVLGEQSAKALRGSKMEDVIFAGSEGRKQKNYAEVSLVFDNSQGKLAIDYSEVNIIRRIFRDGESEYYINKTPCRLKDIHELFMDTGVGKEAYSIISQGQVEDILNSRPEEKRIIFEEAAGIVKYKNKKKESLKKLEETEQNLVRLDDILYNLEQDLPQIQQEAVKAKEYKNIKEKLKGLEVALVLEKINNLEKTYKETDKQIEEKRLLKEEVEKAIEITNSNKEELIKNIKDIELELNNLRDQELQLIKDLEGLKYNLELNKRQLSDGKKKVENLKFENLELEEYLRQVTLKIEELDKKLKVNQQELQNNKKLINNDEEQSVKLKIEIDQFKEQLEIYKEEIIEILNDLATIKNELKNLENNKGKIINECHRKERELISFQERSNQLREKLHNKQREIEEINTLIDRQNNLKEDLLEQISVIKNNIEMEKDRLERQKSKVNELKSKITALTNLEMSYAGYSLGPKETLKKFKGHPSLEGAIAQLLTVPEHLTTAIEVALGSSLQNIVVKDEFFAAEVIEYLRKNKLGRATFLPLNIIKGTPLNLADPDIIGVASNLVHYEKKYSGIMDFLLGRIIIVKNLDIGLKVAKKYNYKYKIVSLEGDVLNVGGAITGGNYNGKSLGLIQRAQEIEGLKIELKKEEDGLAQIQRALTKGEEEYKKFSEQLEQLHHYLGMLQGDKNNKYQEILLMEQEIKSIKGHIELIKGEKKIFENDLKELEEKISQTLKNEKVKEDEKQRITLSIKEINELIIKKNNFYESLKSKIVSKQITIASLEQEYHSIKKQLTMLNEEKRRTEIKFKENGENINLTVEEIGRLQKLIDDLSNENLKLEKLKFKINEQQVNHHVLKREVDEKIQQAEDKLKELEQSKEILLTKLNTLNLKKSKILLELDGYTEKLLSEYYLTVGEAKELNYPEVDEKEAIKEINILREDLKGLGEVNLGAIEEYKKIKGKIDFLKEQKNDLTRAKLDLKKIILEMDRQMASQFEESFEKIKVYFNEVFQKLFNGGRGYLRLTDPENLLESGVEIFVQPPGKKLQSMTLLSGGEKALTAIALLFAILKTKPSPFCVLDEIEASLDEANVDRFGAFLKEMSKEIQFIIVTHRKGTMESADILYGITMEENGISKQISVNLEKRVG</sequence>
<dbReference type="HAMAP" id="MF_01894">
    <property type="entry name" value="Smc_prok"/>
    <property type="match status" value="1"/>
</dbReference>
<comment type="function">
    <text evidence="7">Required for chromosome condensation and partitioning.</text>
</comment>
<dbReference type="GO" id="GO:0007062">
    <property type="term" value="P:sister chromatid cohesion"/>
    <property type="evidence" value="ECO:0007669"/>
    <property type="project" value="InterPro"/>
</dbReference>
<dbReference type="AlphaFoldDB" id="A0A1M6KMX3"/>
<dbReference type="InterPro" id="IPR010935">
    <property type="entry name" value="SMC_hinge"/>
</dbReference>
<dbReference type="SUPFAM" id="SSF52540">
    <property type="entry name" value="P-loop containing nucleoside triphosphate hydrolases"/>
    <property type="match status" value="2"/>
</dbReference>
<feature type="domain" description="SMC hinge" evidence="8">
    <location>
        <begin position="521"/>
        <end position="633"/>
    </location>
</feature>
<keyword evidence="3 7" id="KW-0547">Nucleotide-binding</keyword>
<feature type="binding site" evidence="7">
    <location>
        <begin position="32"/>
        <end position="39"/>
    </location>
    <ligand>
        <name>ATP</name>
        <dbReference type="ChEBI" id="CHEBI:30616"/>
    </ligand>
</feature>
<dbReference type="GO" id="GO:0005737">
    <property type="term" value="C:cytoplasm"/>
    <property type="evidence" value="ECO:0007669"/>
    <property type="project" value="UniProtKB-SubCell"/>
</dbReference>
<keyword evidence="5 7" id="KW-0175">Coiled coil</keyword>
<evidence type="ECO:0000256" key="5">
    <source>
        <dbReference type="ARBA" id="ARBA00023054"/>
    </source>
</evidence>
<organism evidence="9 10">
    <name type="scientific">Anaerobranca californiensis DSM 14826</name>
    <dbReference type="NCBI Taxonomy" id="1120989"/>
    <lineage>
        <taxon>Bacteria</taxon>
        <taxon>Bacillati</taxon>
        <taxon>Bacillota</taxon>
        <taxon>Clostridia</taxon>
        <taxon>Eubacteriales</taxon>
        <taxon>Proteinivoracaceae</taxon>
        <taxon>Anaerobranca</taxon>
    </lineage>
</organism>
<proteinExistence type="inferred from homology"/>
<dbReference type="GO" id="GO:0003677">
    <property type="term" value="F:DNA binding"/>
    <property type="evidence" value="ECO:0007669"/>
    <property type="project" value="UniProtKB-UniRule"/>
</dbReference>
<evidence type="ECO:0000313" key="9">
    <source>
        <dbReference type="EMBL" id="SHJ60252.1"/>
    </source>
</evidence>
<feature type="coiled-coil region" evidence="7">
    <location>
        <begin position="990"/>
        <end position="1020"/>
    </location>
</feature>
<dbReference type="InterPro" id="IPR011890">
    <property type="entry name" value="SMC_prok"/>
</dbReference>
<dbReference type="STRING" id="1120989.SAMN02745227_00182"/>
<comment type="domain">
    <text evidence="7">Contains large globular domains required for ATP hydrolysis at each terminus and a third globular domain forming a flexible hinge near the middle of the molecule. These domains are separated by coiled-coil structures.</text>
</comment>
<dbReference type="FunFam" id="3.40.50.300:FF:000984">
    <property type="entry name" value="Chromosome partition protein Smc"/>
    <property type="match status" value="1"/>
</dbReference>
<dbReference type="PANTHER" id="PTHR43977">
    <property type="entry name" value="STRUCTURAL MAINTENANCE OF CHROMOSOMES PROTEIN 3"/>
    <property type="match status" value="1"/>
</dbReference>
<dbReference type="Proteomes" id="UP000243547">
    <property type="component" value="Unassembled WGS sequence"/>
</dbReference>
<comment type="similarity">
    <text evidence="7">Belongs to the SMC family.</text>
</comment>
<dbReference type="CDD" id="cd03278">
    <property type="entry name" value="ABC_SMC_barmotin"/>
    <property type="match status" value="2"/>
</dbReference>
<feature type="coiled-coil region" evidence="7">
    <location>
        <begin position="325"/>
        <end position="499"/>
    </location>
</feature>
<dbReference type="GO" id="GO:0005524">
    <property type="term" value="F:ATP binding"/>
    <property type="evidence" value="ECO:0007669"/>
    <property type="project" value="UniProtKB-UniRule"/>
</dbReference>
<feature type="coiled-coil region" evidence="7">
    <location>
        <begin position="167"/>
        <end position="201"/>
    </location>
</feature>
<dbReference type="Gene3D" id="3.40.50.300">
    <property type="entry name" value="P-loop containing nucleotide triphosphate hydrolases"/>
    <property type="match status" value="2"/>
</dbReference>
<dbReference type="InterPro" id="IPR027417">
    <property type="entry name" value="P-loop_NTPase"/>
</dbReference>
<dbReference type="NCBIfam" id="TIGR02168">
    <property type="entry name" value="SMC_prok_B"/>
    <property type="match status" value="1"/>
</dbReference>
<protein>
    <recommendedName>
        <fullName evidence="7">Chromosome partition protein Smc</fullName>
    </recommendedName>
</protein>
<dbReference type="InterPro" id="IPR003395">
    <property type="entry name" value="RecF/RecN/SMC_N"/>
</dbReference>